<dbReference type="GO" id="GO:1990456">
    <property type="term" value="P:mitochondrion-endoplasmic reticulum membrane tethering"/>
    <property type="evidence" value="ECO:0000318"/>
    <property type="project" value="GO_Central"/>
</dbReference>
<dbReference type="OrthoDB" id="2498930at2759"/>
<dbReference type="Pfam" id="PF14223">
    <property type="entry name" value="Retrotran_gag_2"/>
    <property type="match status" value="1"/>
</dbReference>
<feature type="non-terminal residue" evidence="3">
    <location>
        <position position="438"/>
    </location>
</feature>
<dbReference type="GO" id="GO:0032865">
    <property type="term" value="C:ERMES complex"/>
    <property type="evidence" value="ECO:0000318"/>
    <property type="project" value="GO_Central"/>
</dbReference>
<dbReference type="STRING" id="418459.E3KVU2"/>
<keyword evidence="4" id="KW-1185">Reference proteome</keyword>
<dbReference type="VEuPathDB" id="FungiDB:PGTG_13995"/>
<organism evidence="3 4">
    <name type="scientific">Puccinia graminis f. sp. tritici (strain CRL 75-36-700-3 / race SCCL)</name>
    <name type="common">Black stem rust fungus</name>
    <dbReference type="NCBI Taxonomy" id="418459"/>
    <lineage>
        <taxon>Eukaryota</taxon>
        <taxon>Fungi</taxon>
        <taxon>Dikarya</taxon>
        <taxon>Basidiomycota</taxon>
        <taxon>Pucciniomycotina</taxon>
        <taxon>Pucciniomycetes</taxon>
        <taxon>Pucciniales</taxon>
        <taxon>Pucciniaceae</taxon>
        <taxon>Puccinia</taxon>
    </lineage>
</organism>
<dbReference type="AlphaFoldDB" id="E3KVU2"/>
<dbReference type="RefSeq" id="XP_003332836.2">
    <property type="nucleotide sequence ID" value="XM_003332788.2"/>
</dbReference>
<sequence length="438" mass="48950">MSNSRNPPILLNDSNYSTWSFLMVAKLSKLDALDVVLGSIKKPKLDDPEKPTKEALAYEEINRIAYIEIIEHLDNNHLAYVSQTITDETSFCGFSVWQILKKKYAGDDYVSKDLALEKFLDLDYHGSTTDFITEVRAANQKLVSSKIGLDDQVKTAIILRKLPSEFQSLKTVLSIGCAGDTVAMMLNRLERHAAQNHLDRSSSQPSQQALLTTDEKFYMCPHCKKGFTICSHCDKAGHKESICFEKHPDRRPSKPSASAASSKSKPAAQAHLAFTAPHGFTPEQVESERNFQAMLANPEFQKLNINAEYRLNNYHTVSNSPPPGVINHPAAKFMSIPLRATVVWVGFDAEIILAIEGDRSKFHLTLLEPPHSELLLDKDSVENGGKRNSSIGTPILPHIFVKTEVGNADRHVLRSIGNVERFLTETTRSLICEEFLYP</sequence>
<evidence type="ECO:0000256" key="1">
    <source>
        <dbReference type="ARBA" id="ARBA00022824"/>
    </source>
</evidence>
<feature type="region of interest" description="Disordered" evidence="2">
    <location>
        <begin position="245"/>
        <end position="268"/>
    </location>
</feature>
<accession>E3KVU2</accession>
<dbReference type="InterPro" id="IPR027532">
    <property type="entry name" value="Mdm12"/>
</dbReference>
<dbReference type="GeneID" id="10541014"/>
<evidence type="ECO:0000313" key="4">
    <source>
        <dbReference type="Proteomes" id="UP000008783"/>
    </source>
</evidence>
<reference key="1">
    <citation type="submission" date="2007-01" db="EMBL/GenBank/DDBJ databases">
        <title>The Genome Sequence of Puccinia graminis f. sp. tritici Strain CRL 75-36-700-3.</title>
        <authorList>
            <consortium name="The Broad Institute Genome Sequencing Platform"/>
            <person name="Birren B."/>
            <person name="Lander E."/>
            <person name="Galagan J."/>
            <person name="Nusbaum C."/>
            <person name="Devon K."/>
            <person name="Cuomo C."/>
            <person name="Jaffe D."/>
            <person name="Butler J."/>
            <person name="Alvarez P."/>
            <person name="Gnerre S."/>
            <person name="Grabherr M."/>
            <person name="Mauceli E."/>
            <person name="Brockman W."/>
            <person name="Young S."/>
            <person name="LaButti K."/>
            <person name="Sykes S."/>
            <person name="DeCaprio D."/>
            <person name="Crawford M."/>
            <person name="Koehrsen M."/>
            <person name="Engels R."/>
            <person name="Montgomery P."/>
            <person name="Pearson M."/>
            <person name="Howarth C."/>
            <person name="Larson L."/>
            <person name="White J."/>
            <person name="Zeng Q."/>
            <person name="Kodira C."/>
            <person name="Yandava C."/>
            <person name="Alvarado L."/>
            <person name="O'Leary S."/>
            <person name="Szabo L."/>
            <person name="Dean R."/>
            <person name="Schein J."/>
        </authorList>
    </citation>
    <scope>NUCLEOTIDE SEQUENCE</scope>
    <source>
        <strain>CRL 75-36-700-3</strain>
    </source>
</reference>
<dbReference type="PANTHER" id="PTHR28204:SF1">
    <property type="entry name" value="MITOCHONDRIAL DISTRIBUTION AND MORPHOLOGY PROTEIN 12"/>
    <property type="match status" value="1"/>
</dbReference>
<reference evidence="4" key="2">
    <citation type="journal article" date="2011" name="Proc. Natl. Acad. Sci. U.S.A.">
        <title>Obligate biotrophy features unraveled by the genomic analysis of rust fungi.</title>
        <authorList>
            <person name="Duplessis S."/>
            <person name="Cuomo C.A."/>
            <person name="Lin Y.-C."/>
            <person name="Aerts A."/>
            <person name="Tisserant E."/>
            <person name="Veneault-Fourrey C."/>
            <person name="Joly D.L."/>
            <person name="Hacquard S."/>
            <person name="Amselem J."/>
            <person name="Cantarel B.L."/>
            <person name="Chiu R."/>
            <person name="Coutinho P.M."/>
            <person name="Feau N."/>
            <person name="Field M."/>
            <person name="Frey P."/>
            <person name="Gelhaye E."/>
            <person name="Goldberg J."/>
            <person name="Grabherr M.G."/>
            <person name="Kodira C.D."/>
            <person name="Kohler A."/>
            <person name="Kuees U."/>
            <person name="Lindquist E.A."/>
            <person name="Lucas S.M."/>
            <person name="Mago R."/>
            <person name="Mauceli E."/>
            <person name="Morin E."/>
            <person name="Murat C."/>
            <person name="Pangilinan J.L."/>
            <person name="Park R."/>
            <person name="Pearson M."/>
            <person name="Quesneville H."/>
            <person name="Rouhier N."/>
            <person name="Sakthikumar S."/>
            <person name="Salamov A.A."/>
            <person name="Schmutz J."/>
            <person name="Selles B."/>
            <person name="Shapiro H."/>
            <person name="Tanguay P."/>
            <person name="Tuskan G.A."/>
            <person name="Henrissat B."/>
            <person name="Van de Peer Y."/>
            <person name="Rouze P."/>
            <person name="Ellis J.G."/>
            <person name="Dodds P.N."/>
            <person name="Schein J.E."/>
            <person name="Zhong S."/>
            <person name="Hamelin R.C."/>
            <person name="Grigoriev I.V."/>
            <person name="Szabo L.J."/>
            <person name="Martin F."/>
        </authorList>
    </citation>
    <scope>NUCLEOTIDE SEQUENCE [LARGE SCALE GENOMIC DNA]</scope>
    <source>
        <strain evidence="4">CRL 75-36-700-3 / race SCCL</strain>
    </source>
</reference>
<proteinExistence type="predicted"/>
<gene>
    <name evidence="3" type="ORF">PGTG_13995</name>
</gene>
<dbReference type="PANTHER" id="PTHR28204">
    <property type="entry name" value="MITOCHONDRIAL DISTRIBUTION AND MORPHOLOGY PROTEIN 12"/>
    <property type="match status" value="1"/>
</dbReference>
<dbReference type="HOGENOM" id="CLU_051119_0_0_1"/>
<keyword evidence="1" id="KW-0256">Endoplasmic reticulum</keyword>
<feature type="compositionally biased region" description="Low complexity" evidence="2">
    <location>
        <begin position="254"/>
        <end position="268"/>
    </location>
</feature>
<dbReference type="EMBL" id="DS178314">
    <property type="protein sequence ID" value="EFP88417.2"/>
    <property type="molecule type" value="Genomic_DNA"/>
</dbReference>
<dbReference type="GO" id="GO:0007005">
    <property type="term" value="P:mitochondrion organization"/>
    <property type="evidence" value="ECO:0007669"/>
    <property type="project" value="InterPro"/>
</dbReference>
<dbReference type="KEGG" id="pgr:PGTG_13995"/>
<evidence type="ECO:0000313" key="3">
    <source>
        <dbReference type="EMBL" id="EFP88417.2"/>
    </source>
</evidence>
<dbReference type="GO" id="GO:0015914">
    <property type="term" value="P:phospholipid transport"/>
    <property type="evidence" value="ECO:0000318"/>
    <property type="project" value="GO_Central"/>
</dbReference>
<name>E3KVU2_PUCGT</name>
<evidence type="ECO:0008006" key="5">
    <source>
        <dbReference type="Google" id="ProtNLM"/>
    </source>
</evidence>
<feature type="non-terminal residue" evidence="3">
    <location>
        <position position="1"/>
    </location>
</feature>
<protein>
    <recommendedName>
        <fullName evidence="5">DUF4219 domain-containing protein</fullName>
    </recommendedName>
</protein>
<dbReference type="Proteomes" id="UP000008783">
    <property type="component" value="Unassembled WGS sequence"/>
</dbReference>
<evidence type="ECO:0000256" key="2">
    <source>
        <dbReference type="SAM" id="MobiDB-lite"/>
    </source>
</evidence>
<dbReference type="InParanoid" id="E3KVU2"/>